<evidence type="ECO:0000256" key="10">
    <source>
        <dbReference type="ARBA" id="ARBA00025198"/>
    </source>
</evidence>
<evidence type="ECO:0000256" key="5">
    <source>
        <dbReference type="ARBA" id="ARBA00022781"/>
    </source>
</evidence>
<comment type="function">
    <text evidence="12">Component of the F(0) channel, it forms part of the peripheral stalk, linking F(1) to F(0). The b'-subunit is a diverged and duplicated form of b found in plants and photosynthetic bacteria.</text>
</comment>
<keyword evidence="4 12" id="KW-0812">Transmembrane</keyword>
<dbReference type="InterPro" id="IPR050059">
    <property type="entry name" value="ATP_synthase_B_chain"/>
</dbReference>
<evidence type="ECO:0000313" key="15">
    <source>
        <dbReference type="EMBL" id="PHX56978.1"/>
    </source>
</evidence>
<dbReference type="PANTHER" id="PTHR33445">
    <property type="entry name" value="ATP SYNTHASE SUBUNIT B', CHLOROPLASTIC"/>
    <property type="match status" value="1"/>
</dbReference>
<organism evidence="15 16">
    <name type="scientific">Tychonema bourrellyi FEM_GT703</name>
    <dbReference type="NCBI Taxonomy" id="2040638"/>
    <lineage>
        <taxon>Bacteria</taxon>
        <taxon>Bacillati</taxon>
        <taxon>Cyanobacteriota</taxon>
        <taxon>Cyanophyceae</taxon>
        <taxon>Oscillatoriophycideae</taxon>
        <taxon>Oscillatoriales</taxon>
        <taxon>Microcoleaceae</taxon>
        <taxon>Tychonema</taxon>
    </lineage>
</organism>
<keyword evidence="12" id="KW-0793">Thylakoid</keyword>
<accession>A0A2G4F5G4</accession>
<evidence type="ECO:0000256" key="3">
    <source>
        <dbReference type="ARBA" id="ARBA00022547"/>
    </source>
</evidence>
<keyword evidence="6 12" id="KW-1133">Transmembrane helix</keyword>
<evidence type="ECO:0000256" key="7">
    <source>
        <dbReference type="ARBA" id="ARBA00023065"/>
    </source>
</evidence>
<keyword evidence="5 12" id="KW-0375">Hydrogen ion transport</keyword>
<dbReference type="InterPro" id="IPR002146">
    <property type="entry name" value="ATP_synth_b/b'su_bac/chlpt"/>
</dbReference>
<keyword evidence="3 12" id="KW-0138">CF(0)</keyword>
<dbReference type="InterPro" id="IPR034679">
    <property type="entry name" value="ATP_synth_b"/>
</dbReference>
<sequence>MMHWTVLLAVEEAAKEGGLFDIDATLPLMAVQFLILVAVLNVIFYKPLTKSIEERADYIRNTQVAAKERLAKAQQLAHEYEQKLGDTRRESQKVIAVAQAEAQKSASVKVAEAQKEAQVAREKAGQEIEQQKQDAMRSLEQEVDSLSRQILEKLLGPELVK</sequence>
<proteinExistence type="inferred from homology"/>
<keyword evidence="9 12" id="KW-0066">ATP synthesis</keyword>
<keyword evidence="2 12" id="KW-0813">Transport</keyword>
<dbReference type="HAMAP" id="MF_01398">
    <property type="entry name" value="ATP_synth_b_bprime"/>
    <property type="match status" value="1"/>
</dbReference>
<feature type="region of interest" description="Disordered" evidence="14">
    <location>
        <begin position="121"/>
        <end position="140"/>
    </location>
</feature>
<dbReference type="CDD" id="cd06503">
    <property type="entry name" value="ATP-synt_Fo_b"/>
    <property type="match status" value="1"/>
</dbReference>
<dbReference type="AlphaFoldDB" id="A0A2G4F5G4"/>
<evidence type="ECO:0000256" key="14">
    <source>
        <dbReference type="SAM" id="MobiDB-lite"/>
    </source>
</evidence>
<evidence type="ECO:0000256" key="11">
    <source>
        <dbReference type="ARBA" id="ARBA00037847"/>
    </source>
</evidence>
<keyword evidence="8 12" id="KW-0472">Membrane</keyword>
<dbReference type="Pfam" id="PF00430">
    <property type="entry name" value="ATP-synt_B"/>
    <property type="match status" value="1"/>
</dbReference>
<dbReference type="PANTHER" id="PTHR33445:SF2">
    <property type="entry name" value="ATP SYNTHASE SUBUNIT B', CHLOROPLASTIC"/>
    <property type="match status" value="1"/>
</dbReference>
<evidence type="ECO:0000256" key="12">
    <source>
        <dbReference type="HAMAP-Rule" id="MF_01399"/>
    </source>
</evidence>
<evidence type="ECO:0000256" key="6">
    <source>
        <dbReference type="ARBA" id="ARBA00022989"/>
    </source>
</evidence>
<reference evidence="15" key="1">
    <citation type="submission" date="2017-10" db="EMBL/GenBank/DDBJ databases">
        <title>Draft genome sequence of the planktic cyanobacteria Tychonema bourrellyi isolated from alpine lentic freshwater.</title>
        <authorList>
            <person name="Tett A."/>
            <person name="Armanini F."/>
            <person name="Asnicar F."/>
            <person name="Boscaini A."/>
            <person name="Pasolli E."/>
            <person name="Zolfo M."/>
            <person name="Donati C."/>
            <person name="Salmaso N."/>
            <person name="Segata N."/>
        </authorList>
    </citation>
    <scope>NUCLEOTIDE SEQUENCE</scope>
    <source>
        <strain evidence="15">FEM_GT703</strain>
    </source>
</reference>
<dbReference type="GO" id="GO:0031676">
    <property type="term" value="C:plasma membrane-derived thylakoid membrane"/>
    <property type="evidence" value="ECO:0007669"/>
    <property type="project" value="UniProtKB-SubCell"/>
</dbReference>
<dbReference type="NCBIfam" id="NF005607">
    <property type="entry name" value="PRK07353.1"/>
    <property type="match status" value="1"/>
</dbReference>
<name>A0A2G4F5G4_9CYAN</name>
<evidence type="ECO:0000256" key="2">
    <source>
        <dbReference type="ARBA" id="ARBA00022448"/>
    </source>
</evidence>
<dbReference type="EMBL" id="NXIB02000008">
    <property type="protein sequence ID" value="PHX56978.1"/>
    <property type="molecule type" value="Genomic_DNA"/>
</dbReference>
<dbReference type="GO" id="GO:0012505">
    <property type="term" value="C:endomembrane system"/>
    <property type="evidence" value="ECO:0007669"/>
    <property type="project" value="UniProtKB-SubCell"/>
</dbReference>
<dbReference type="GO" id="GO:0046961">
    <property type="term" value="F:proton-transporting ATPase activity, rotational mechanism"/>
    <property type="evidence" value="ECO:0007669"/>
    <property type="project" value="TreeGrafter"/>
</dbReference>
<comment type="subcellular location">
    <subcellularLocation>
        <location evidence="12">Cellular thylakoid membrane</location>
        <topology evidence="12">Single-pass membrane protein</topology>
    </subcellularLocation>
    <subcellularLocation>
        <location evidence="11">Endomembrane system</location>
        <topology evidence="11">Single-pass membrane protein</topology>
    </subcellularLocation>
</comment>
<dbReference type="Proteomes" id="UP000226442">
    <property type="component" value="Unassembled WGS sequence"/>
</dbReference>
<keyword evidence="16" id="KW-1185">Reference proteome</keyword>
<protein>
    <recommendedName>
        <fullName evidence="12">ATP synthase subunit b'</fullName>
    </recommendedName>
    <alternativeName>
        <fullName evidence="12">ATP synthase F(0) sector subunit b'</fullName>
    </alternativeName>
    <alternativeName>
        <fullName evidence="12">ATPase subunit II</fullName>
    </alternativeName>
    <alternativeName>
        <fullName evidence="12">F-type ATPase subunit b'</fullName>
        <shortName evidence="12">F-ATPase subunit b'</shortName>
    </alternativeName>
</protein>
<evidence type="ECO:0000256" key="9">
    <source>
        <dbReference type="ARBA" id="ARBA00023310"/>
    </source>
</evidence>
<evidence type="ECO:0000256" key="13">
    <source>
        <dbReference type="RuleBase" id="RU003848"/>
    </source>
</evidence>
<evidence type="ECO:0000256" key="1">
    <source>
        <dbReference type="ARBA" id="ARBA00005513"/>
    </source>
</evidence>
<comment type="caution">
    <text evidence="15">The sequence shown here is derived from an EMBL/GenBank/DDBJ whole genome shotgun (WGS) entry which is preliminary data.</text>
</comment>
<comment type="function">
    <text evidence="10 12">F(1)F(0) ATP synthase produces ATP from ADP in the presence of a proton or sodium gradient. F-type ATPases consist of two structural domains, F(1) containing the extramembraneous catalytic core and F(0) containing the membrane proton channel, linked together by a central stalk and a peripheral stalk. During catalysis, ATP synthesis in the catalytic domain of F(1) is coupled via a rotary mechanism of the central stalk subunits to proton translocation.</text>
</comment>
<gene>
    <name evidence="12" type="primary">atpF2</name>
    <name evidence="12" type="synonym">atpG</name>
    <name evidence="15" type="ORF">CP500_002510</name>
</gene>
<evidence type="ECO:0000313" key="16">
    <source>
        <dbReference type="Proteomes" id="UP000226442"/>
    </source>
</evidence>
<dbReference type="GO" id="GO:0045259">
    <property type="term" value="C:proton-transporting ATP synthase complex"/>
    <property type="evidence" value="ECO:0007669"/>
    <property type="project" value="UniProtKB-KW"/>
</dbReference>
<dbReference type="GO" id="GO:0046933">
    <property type="term" value="F:proton-transporting ATP synthase activity, rotational mechanism"/>
    <property type="evidence" value="ECO:0007669"/>
    <property type="project" value="UniProtKB-UniRule"/>
</dbReference>
<dbReference type="HAMAP" id="MF_01399">
    <property type="entry name" value="ATP_synth_bprime"/>
    <property type="match status" value="1"/>
</dbReference>
<comment type="subunit">
    <text evidence="12">F-type ATPases have 2 components, F(1) - the catalytic core - and F(0) - the membrane proton channel. F(1) has five subunits: alpha(3), beta(3), gamma(1), delta(1), epsilon(1). F(0) has four main subunits: a(1), b(1), b'(1) and c(10-14). The alpha and beta chains form an alternating ring which encloses part of the gamma chain. F(1) is attached to F(0) by a central stalk formed by the gamma and epsilon chains, while a peripheral stalk is formed by the delta, b and b' chains.</text>
</comment>
<comment type="similarity">
    <text evidence="1 12 13">Belongs to the ATPase B chain family.</text>
</comment>
<evidence type="ECO:0000256" key="4">
    <source>
        <dbReference type="ARBA" id="ARBA00022692"/>
    </source>
</evidence>
<keyword evidence="7 12" id="KW-0406">Ion transport</keyword>
<evidence type="ECO:0000256" key="8">
    <source>
        <dbReference type="ARBA" id="ARBA00023136"/>
    </source>
</evidence>
<dbReference type="OrthoDB" id="426571at2"/>
<dbReference type="RefSeq" id="WP_096831461.1">
    <property type="nucleotide sequence ID" value="NZ_NXIB02000008.1"/>
</dbReference>
<feature type="transmembrane region" description="Helical" evidence="12">
    <location>
        <begin position="24"/>
        <end position="45"/>
    </location>
</feature>